<dbReference type="AlphaFoldDB" id="Q7UE12"/>
<dbReference type="InterPro" id="IPR050821">
    <property type="entry name" value="Cytosolic_carboxypeptidase"/>
</dbReference>
<dbReference type="STRING" id="243090.RB11654"/>
<accession>Q7UE12</accession>
<dbReference type="Gene3D" id="2.60.40.3120">
    <property type="match status" value="1"/>
</dbReference>
<dbReference type="InParanoid" id="Q7UE12"/>
<dbReference type="GO" id="GO:0008270">
    <property type="term" value="F:zinc ion binding"/>
    <property type="evidence" value="ECO:0007669"/>
    <property type="project" value="InterPro"/>
</dbReference>
<dbReference type="GO" id="GO:0004181">
    <property type="term" value="F:metallocarboxypeptidase activity"/>
    <property type="evidence" value="ECO:0000318"/>
    <property type="project" value="GO_Central"/>
</dbReference>
<comment type="similarity">
    <text evidence="2">Belongs to the peptidase M14 family.</text>
</comment>
<evidence type="ECO:0000313" key="4">
    <source>
        <dbReference type="EMBL" id="CAD79242.1"/>
    </source>
</evidence>
<proteinExistence type="inferred from homology"/>
<dbReference type="SMART" id="SM00631">
    <property type="entry name" value="Zn_pept"/>
    <property type="match status" value="1"/>
</dbReference>
<dbReference type="EnsemblBacteria" id="CAD79242">
    <property type="protein sequence ID" value="CAD79242"/>
    <property type="gene ID" value="RB11654"/>
</dbReference>
<dbReference type="GO" id="GO:0015631">
    <property type="term" value="F:tubulin binding"/>
    <property type="evidence" value="ECO:0000318"/>
    <property type="project" value="GO_Central"/>
</dbReference>
<gene>
    <name evidence="4" type="ordered locus">RB11654</name>
</gene>
<evidence type="ECO:0000259" key="3">
    <source>
        <dbReference type="PROSITE" id="PS52035"/>
    </source>
</evidence>
<dbReference type="Pfam" id="PF00246">
    <property type="entry name" value="Peptidase_M14"/>
    <property type="match status" value="1"/>
</dbReference>
<evidence type="ECO:0000256" key="1">
    <source>
        <dbReference type="ARBA" id="ARBA00001947"/>
    </source>
</evidence>
<dbReference type="Pfam" id="PF18027">
    <property type="entry name" value="Pepdidase_M14_N"/>
    <property type="match status" value="1"/>
</dbReference>
<keyword evidence="5" id="KW-1185">Reference proteome</keyword>
<dbReference type="GO" id="GO:0015630">
    <property type="term" value="C:microtubule cytoskeleton"/>
    <property type="evidence" value="ECO:0000318"/>
    <property type="project" value="GO_Central"/>
</dbReference>
<dbReference type="PATRIC" id="fig|243090.15.peg.5643"/>
<dbReference type="CDD" id="cd06237">
    <property type="entry name" value="M14_Nna1-like"/>
    <property type="match status" value="1"/>
</dbReference>
<name>Q7UE12_RHOBA</name>
<dbReference type="PANTHER" id="PTHR12756:SF11">
    <property type="entry name" value="CYTOSOLIC CARBOXYPEPTIDASE 1"/>
    <property type="match status" value="1"/>
</dbReference>
<dbReference type="KEGG" id="rba:RB11654"/>
<organism evidence="4 5">
    <name type="scientific">Rhodopirellula baltica (strain DSM 10527 / NCIMB 13988 / SH1)</name>
    <dbReference type="NCBI Taxonomy" id="243090"/>
    <lineage>
        <taxon>Bacteria</taxon>
        <taxon>Pseudomonadati</taxon>
        <taxon>Planctomycetota</taxon>
        <taxon>Planctomycetia</taxon>
        <taxon>Pirellulales</taxon>
        <taxon>Pirellulaceae</taxon>
        <taxon>Rhodopirellula</taxon>
    </lineage>
</organism>
<dbReference type="GO" id="GO:0006508">
    <property type="term" value="P:proteolysis"/>
    <property type="evidence" value="ECO:0007669"/>
    <property type="project" value="InterPro"/>
</dbReference>
<dbReference type="PROSITE" id="PS52035">
    <property type="entry name" value="PEPTIDASE_M14"/>
    <property type="match status" value="1"/>
</dbReference>
<dbReference type="Proteomes" id="UP000001025">
    <property type="component" value="Chromosome"/>
</dbReference>
<dbReference type="HOGENOM" id="CLU_635871_0_0_0"/>
<evidence type="ECO:0000256" key="2">
    <source>
        <dbReference type="PROSITE-ProRule" id="PRU01379"/>
    </source>
</evidence>
<dbReference type="EMBL" id="BX294153">
    <property type="protein sequence ID" value="CAD79242.1"/>
    <property type="molecule type" value="Genomic_DNA"/>
</dbReference>
<dbReference type="SUPFAM" id="SSF53187">
    <property type="entry name" value="Zn-dependent exopeptidases"/>
    <property type="match status" value="1"/>
</dbReference>
<dbReference type="InterPro" id="IPR000834">
    <property type="entry name" value="Peptidase_M14"/>
</dbReference>
<comment type="caution">
    <text evidence="2">Lacks conserved residue(s) required for the propagation of feature annotation.</text>
</comment>
<dbReference type="PANTHER" id="PTHR12756">
    <property type="entry name" value="CYTOSOLIC CARBOXYPEPTIDASE"/>
    <property type="match status" value="1"/>
</dbReference>
<protein>
    <recommendedName>
        <fullName evidence="3">Peptidase M14 domain-containing protein</fullName>
    </recommendedName>
</protein>
<dbReference type="eggNOG" id="COG2866">
    <property type="taxonomic scope" value="Bacteria"/>
</dbReference>
<sequence>MSSHLFAESPVRRTTFLICAACLLVVRPPLLHADPAPEPSPAVKFQSQDKVVSFETDFAGGKIDQLVELGGDDFEILIRPENEPINDSAWYAFRVHSTNPRHINVRLRYEGGSHRYEPKISHNRVEWKSAEHLIVARHPGGQEVTLRLPVSDQVLWVAGQELVGNKDIATWVDTLAQFPFVESSLAGRSVQDRPIHRLAIGNPDSKEVIYALSRQHPPEVTGTIGMMHFIEALCSDTELAKRYRAEFLTVGIPIANPDGVAKGYWRSNANGVDLNRDWLAFQEPETRSIRDDLVRLRGEQEKRLWLFLDFHSTYNEVFYTVPKQTKLFPEGFTAEWLKSLNGRMGDSTMLRDDGHNAHRSTSKAWVARELGIHAVTYEFGDETDRERIRKIAIGSAEEMMKILLARKAKLSPTASR</sequence>
<evidence type="ECO:0000313" key="5">
    <source>
        <dbReference type="Proteomes" id="UP000001025"/>
    </source>
</evidence>
<dbReference type="GO" id="GO:0005737">
    <property type="term" value="C:cytoplasm"/>
    <property type="evidence" value="ECO:0000318"/>
    <property type="project" value="GO_Central"/>
</dbReference>
<dbReference type="OrthoDB" id="6221272at2"/>
<dbReference type="InterPro" id="IPR040626">
    <property type="entry name" value="Pepdidase_M14_N"/>
</dbReference>
<comment type="cofactor">
    <cofactor evidence="1">
        <name>Zn(2+)</name>
        <dbReference type="ChEBI" id="CHEBI:29105"/>
    </cofactor>
</comment>
<feature type="domain" description="Peptidase M14" evidence="3">
    <location>
        <begin position="161"/>
        <end position="416"/>
    </location>
</feature>
<dbReference type="Gene3D" id="3.40.630.10">
    <property type="entry name" value="Zn peptidases"/>
    <property type="match status" value="1"/>
</dbReference>
<reference evidence="4 5" key="1">
    <citation type="journal article" date="2003" name="Proc. Natl. Acad. Sci. U.S.A.">
        <title>Complete genome sequence of the marine planctomycete Pirellula sp. strain 1.</title>
        <authorList>
            <person name="Gloeckner F.O."/>
            <person name="Kube M."/>
            <person name="Bauer M."/>
            <person name="Teeling H."/>
            <person name="Lombardot T."/>
            <person name="Ludwig W."/>
            <person name="Gade D."/>
            <person name="Beck A."/>
            <person name="Borzym K."/>
            <person name="Heitmann K."/>
            <person name="Rabus R."/>
            <person name="Schlesner H."/>
            <person name="Amann R."/>
            <person name="Reinhardt R."/>
        </authorList>
    </citation>
    <scope>NUCLEOTIDE SEQUENCE [LARGE SCALE GENOMIC DNA]</scope>
    <source>
        <strain evidence="5">DSM 10527 / NCIMB 13988 / SH1</strain>
    </source>
</reference>